<dbReference type="AlphaFoldDB" id="A0A927CZB8"/>
<accession>A0A927CZB8</accession>
<dbReference type="InterPro" id="IPR002837">
    <property type="entry name" value="DUF123"/>
</dbReference>
<dbReference type="PANTHER" id="PTHR37460">
    <property type="entry name" value="ENDONUCLEASE III"/>
    <property type="match status" value="1"/>
</dbReference>
<organism evidence="1 2">
    <name type="scientific">Peribacillus faecalis</name>
    <dbReference type="NCBI Taxonomy" id="2772559"/>
    <lineage>
        <taxon>Bacteria</taxon>
        <taxon>Bacillati</taxon>
        <taxon>Bacillota</taxon>
        <taxon>Bacilli</taxon>
        <taxon>Bacillales</taxon>
        <taxon>Bacillaceae</taxon>
        <taxon>Peribacillus</taxon>
    </lineage>
</organism>
<dbReference type="Proteomes" id="UP000602076">
    <property type="component" value="Unassembled WGS sequence"/>
</dbReference>
<sequence length="121" mass="13681">MKWNVNENDTLYAIFLTLPKTETITIGALGTFTFEKGDYVYIGSAKKNIVSRVERHAKIEKPKRWHLDYFRPYCEVTAVQSFPEGNGECALAASFAEKGTIPINKFGASDCRCRGHLVFIK</sequence>
<evidence type="ECO:0000313" key="1">
    <source>
        <dbReference type="EMBL" id="MBD3109864.1"/>
    </source>
</evidence>
<evidence type="ECO:0000313" key="2">
    <source>
        <dbReference type="Proteomes" id="UP000602076"/>
    </source>
</evidence>
<dbReference type="CDD" id="cd10441">
    <property type="entry name" value="GIY-YIG_COG1833"/>
    <property type="match status" value="1"/>
</dbReference>
<dbReference type="Pfam" id="PF01986">
    <property type="entry name" value="DUF123"/>
    <property type="match status" value="1"/>
</dbReference>
<protein>
    <submittedName>
        <fullName evidence="1">GIY-YIG nuclease family protein</fullName>
    </submittedName>
</protein>
<gene>
    <name evidence="1" type="ORF">IEO70_16105</name>
</gene>
<keyword evidence="2" id="KW-1185">Reference proteome</keyword>
<proteinExistence type="predicted"/>
<dbReference type="PANTHER" id="PTHR37460:SF1">
    <property type="entry name" value="ENDONUCLEASE III"/>
    <property type="match status" value="1"/>
</dbReference>
<dbReference type="EMBL" id="JACXSI010000045">
    <property type="protein sequence ID" value="MBD3109864.1"/>
    <property type="molecule type" value="Genomic_DNA"/>
</dbReference>
<dbReference type="RefSeq" id="WP_190999394.1">
    <property type="nucleotide sequence ID" value="NZ_JACXSI010000045.1"/>
</dbReference>
<reference evidence="1" key="1">
    <citation type="submission" date="2020-09" db="EMBL/GenBank/DDBJ databases">
        <title>Bacillus faecalis sp. nov., a moderately halophilic bacterium isolated from cow faeces.</title>
        <authorList>
            <person name="Jiang L."/>
            <person name="Lee J."/>
        </authorList>
    </citation>
    <scope>NUCLEOTIDE SEQUENCE</scope>
    <source>
        <strain evidence="1">AGMB 02131</strain>
    </source>
</reference>
<name>A0A927CZB8_9BACI</name>
<comment type="caution">
    <text evidence="1">The sequence shown here is derived from an EMBL/GenBank/DDBJ whole genome shotgun (WGS) entry which is preliminary data.</text>
</comment>